<name>U2Q4W2_9BACL</name>
<evidence type="ECO:0000313" key="3">
    <source>
        <dbReference type="Proteomes" id="UP000016637"/>
    </source>
</evidence>
<dbReference type="InterPro" id="IPR056265">
    <property type="entry name" value="CD1375-like_dom"/>
</dbReference>
<organism evidence="2 3">
    <name type="scientific">Gemella bergeri ATCC 700627</name>
    <dbReference type="NCBI Taxonomy" id="1321820"/>
    <lineage>
        <taxon>Bacteria</taxon>
        <taxon>Bacillati</taxon>
        <taxon>Bacillota</taxon>
        <taxon>Bacilli</taxon>
        <taxon>Bacillales</taxon>
        <taxon>Gemellaceae</taxon>
        <taxon>Gemella</taxon>
    </lineage>
</organism>
<proteinExistence type="predicted"/>
<dbReference type="PATRIC" id="fig|1321820.3.peg.892"/>
<dbReference type="Pfam" id="PF23792">
    <property type="entry name" value="CD1375-like"/>
    <property type="match status" value="1"/>
</dbReference>
<evidence type="ECO:0000313" key="2">
    <source>
        <dbReference type="EMBL" id="ERK57815.1"/>
    </source>
</evidence>
<dbReference type="Proteomes" id="UP000016637">
    <property type="component" value="Unassembled WGS sequence"/>
</dbReference>
<dbReference type="HOGENOM" id="CLU_218334_0_0_9"/>
<gene>
    <name evidence="2" type="ORF">HMPREF1983_00918</name>
</gene>
<protein>
    <recommendedName>
        <fullName evidence="1">CD1375-like domain-containing protein</fullName>
    </recommendedName>
</protein>
<sequence length="43" mass="4730">MEMLFAINIAAGRWEFKNVHPIFHPGVKAQLELMGLGHLAVAA</sequence>
<comment type="caution">
    <text evidence="2">The sequence shown here is derived from an EMBL/GenBank/DDBJ whole genome shotgun (WGS) entry which is preliminary data.</text>
</comment>
<feature type="domain" description="CD1375-like" evidence="1">
    <location>
        <begin position="1"/>
        <end position="34"/>
    </location>
</feature>
<keyword evidence="3" id="KW-1185">Reference proteome</keyword>
<dbReference type="AlphaFoldDB" id="U2Q4W2"/>
<dbReference type="EMBL" id="AWVP01000059">
    <property type="protein sequence ID" value="ERK57815.1"/>
    <property type="molecule type" value="Genomic_DNA"/>
</dbReference>
<accession>U2Q4W2</accession>
<evidence type="ECO:0000259" key="1">
    <source>
        <dbReference type="Pfam" id="PF23792"/>
    </source>
</evidence>
<reference evidence="2 3" key="1">
    <citation type="submission" date="2013-08" db="EMBL/GenBank/DDBJ databases">
        <authorList>
            <person name="Weinstock G."/>
            <person name="Sodergren E."/>
            <person name="Wylie T."/>
            <person name="Fulton L."/>
            <person name="Fulton R."/>
            <person name="Fronick C."/>
            <person name="O'Laughlin M."/>
            <person name="Godfrey J."/>
            <person name="Miner T."/>
            <person name="Herter B."/>
            <person name="Appelbaum E."/>
            <person name="Cordes M."/>
            <person name="Lek S."/>
            <person name="Wollam A."/>
            <person name="Pepin K.H."/>
            <person name="Palsikar V.B."/>
            <person name="Mitreva M."/>
            <person name="Wilson R.K."/>
        </authorList>
    </citation>
    <scope>NUCLEOTIDE SEQUENCE [LARGE SCALE GENOMIC DNA]</scope>
    <source>
        <strain evidence="2 3">ATCC 700627</strain>
    </source>
</reference>